<accession>A0A5E7NCP4</accession>
<protein>
    <submittedName>
        <fullName evidence="1">Uncharacterized protein</fullName>
    </submittedName>
</protein>
<dbReference type="AlphaFoldDB" id="A0A5E7NCP4"/>
<organism evidence="1 2">
    <name type="scientific">Pseudomonas fluorescens</name>
    <dbReference type="NCBI Taxonomy" id="294"/>
    <lineage>
        <taxon>Bacteria</taxon>
        <taxon>Pseudomonadati</taxon>
        <taxon>Pseudomonadota</taxon>
        <taxon>Gammaproteobacteria</taxon>
        <taxon>Pseudomonadales</taxon>
        <taxon>Pseudomonadaceae</taxon>
        <taxon>Pseudomonas</taxon>
    </lineage>
</organism>
<evidence type="ECO:0000313" key="1">
    <source>
        <dbReference type="EMBL" id="VVP34994.1"/>
    </source>
</evidence>
<name>A0A5E7NCP4_PSEFL</name>
<dbReference type="Proteomes" id="UP000349468">
    <property type="component" value="Unassembled WGS sequence"/>
</dbReference>
<reference evidence="1 2" key="1">
    <citation type="submission" date="2019-09" db="EMBL/GenBank/DDBJ databases">
        <authorList>
            <person name="Chandra G."/>
            <person name="Truman W A."/>
        </authorList>
    </citation>
    <scope>NUCLEOTIDE SEQUENCE [LARGE SCALE GENOMIC DNA]</scope>
    <source>
        <strain evidence="1">PS870</strain>
    </source>
</reference>
<evidence type="ECO:0000313" key="2">
    <source>
        <dbReference type="Proteomes" id="UP000349468"/>
    </source>
</evidence>
<proteinExistence type="predicted"/>
<dbReference type="EMBL" id="CABVIK010000015">
    <property type="protein sequence ID" value="VVP34994.1"/>
    <property type="molecule type" value="Genomic_DNA"/>
</dbReference>
<sequence>MSSVFKYSSREFNERLLLLGNTRIGTLYDFRRTEHARGIADPQEGKKEVAHHITEVTDKDKESIHWKAIEAFGFMSFEGGENIKVIGGTFINQFDEPDCYMHCSSADYTYDAMSQLENADSCVEVFDALGFYRRITETLNMLVGVNFEGVFKVKYMKRNSLWNGSDWGEHPALIKEPEYKRQVEIRAIWTPKNSKPISPVFLNDVGLIKFCRRIATPKPDAVKRK</sequence>
<gene>
    <name evidence="1" type="ORF">PS870_04518</name>
</gene>